<dbReference type="AlphaFoldDB" id="A0A5B7DYC2"/>
<organism evidence="1 2">
    <name type="scientific">Portunus trituberculatus</name>
    <name type="common">Swimming crab</name>
    <name type="synonym">Neptunus trituberculatus</name>
    <dbReference type="NCBI Taxonomy" id="210409"/>
    <lineage>
        <taxon>Eukaryota</taxon>
        <taxon>Metazoa</taxon>
        <taxon>Ecdysozoa</taxon>
        <taxon>Arthropoda</taxon>
        <taxon>Crustacea</taxon>
        <taxon>Multicrustacea</taxon>
        <taxon>Malacostraca</taxon>
        <taxon>Eumalacostraca</taxon>
        <taxon>Eucarida</taxon>
        <taxon>Decapoda</taxon>
        <taxon>Pleocyemata</taxon>
        <taxon>Brachyura</taxon>
        <taxon>Eubrachyura</taxon>
        <taxon>Portunoidea</taxon>
        <taxon>Portunidae</taxon>
        <taxon>Portuninae</taxon>
        <taxon>Portunus</taxon>
    </lineage>
</organism>
<evidence type="ECO:0000313" key="1">
    <source>
        <dbReference type="EMBL" id="MPC25973.1"/>
    </source>
</evidence>
<accession>A0A5B7DYC2</accession>
<dbReference type="Proteomes" id="UP000324222">
    <property type="component" value="Unassembled WGS sequence"/>
</dbReference>
<evidence type="ECO:0000313" key="2">
    <source>
        <dbReference type="Proteomes" id="UP000324222"/>
    </source>
</evidence>
<keyword evidence="2" id="KW-1185">Reference proteome</keyword>
<dbReference type="EMBL" id="VSRR010001535">
    <property type="protein sequence ID" value="MPC25973.1"/>
    <property type="molecule type" value="Genomic_DNA"/>
</dbReference>
<name>A0A5B7DYC2_PORTR</name>
<proteinExistence type="predicted"/>
<protein>
    <submittedName>
        <fullName evidence="1">Uncharacterized protein</fullName>
    </submittedName>
</protein>
<reference evidence="1 2" key="1">
    <citation type="submission" date="2019-05" db="EMBL/GenBank/DDBJ databases">
        <title>Another draft genome of Portunus trituberculatus and its Hox gene families provides insights of decapod evolution.</title>
        <authorList>
            <person name="Jeong J.-H."/>
            <person name="Song I."/>
            <person name="Kim S."/>
            <person name="Choi T."/>
            <person name="Kim D."/>
            <person name="Ryu S."/>
            <person name="Kim W."/>
        </authorList>
    </citation>
    <scope>NUCLEOTIDE SEQUENCE [LARGE SCALE GENOMIC DNA]</scope>
    <source>
        <tissue evidence="1">Muscle</tissue>
    </source>
</reference>
<gene>
    <name evidence="1" type="ORF">E2C01_019098</name>
</gene>
<sequence>MAGPKIFEVREVSKCKGLNPVHGLSVALGEDEEDEPRVEVEGVTGAGVPEGGGVVGVEVVEATREVPLEGFGVGEEEEVGAALRACSAKPMTWSAWLRTSSVGVLCKVEQIKNMKCVSMMVNVVLSINRVNSSSSWTMYTDTVHYTIMNIRGTDPGIGLPEPHTSMLRGRAGDASGLGVMRDMMLP</sequence>
<comment type="caution">
    <text evidence="1">The sequence shown here is derived from an EMBL/GenBank/DDBJ whole genome shotgun (WGS) entry which is preliminary data.</text>
</comment>